<evidence type="ECO:0000256" key="6">
    <source>
        <dbReference type="ARBA" id="ARBA00033409"/>
    </source>
</evidence>
<dbReference type="GO" id="GO:0043590">
    <property type="term" value="C:bacterial nucleoid"/>
    <property type="evidence" value="ECO:0007669"/>
    <property type="project" value="TreeGrafter"/>
</dbReference>
<accession>A0A126SYG5</accession>
<reference evidence="9" key="1">
    <citation type="journal article" date="2016" name="Appl. Environ. Microbiol.">
        <title>Functional Metagenomics of a Biostimulated Petroleum-Contaminated Soil Reveals an Extraordinary Diversity of Extradiol Dioxygenases.</title>
        <authorList>
            <person name="Terron-Gonzalez L."/>
            <person name="Martin-Cabello G."/>
            <person name="Ferrer M."/>
            <person name="Santero E."/>
        </authorList>
    </citation>
    <scope>NUCLEOTIDE SEQUENCE</scope>
</reference>
<dbReference type="PANTHER" id="PTHR33991">
    <property type="entry name" value="DNA REPAIR PROTEIN RECO"/>
    <property type="match status" value="1"/>
</dbReference>
<comment type="function">
    <text evidence="7">Involved in DNA repair and RecF pathway recombination.</text>
</comment>
<dbReference type="PANTHER" id="PTHR33991:SF1">
    <property type="entry name" value="DNA REPAIR PROTEIN RECO"/>
    <property type="match status" value="1"/>
</dbReference>
<dbReference type="Pfam" id="PF02565">
    <property type="entry name" value="RecO_C"/>
    <property type="match status" value="1"/>
</dbReference>
<dbReference type="InterPro" id="IPR003717">
    <property type="entry name" value="RecO"/>
</dbReference>
<dbReference type="NCBIfam" id="TIGR00613">
    <property type="entry name" value="reco"/>
    <property type="match status" value="1"/>
</dbReference>
<dbReference type="SUPFAM" id="SSF57863">
    <property type="entry name" value="ArfGap/RecO-like zinc finger"/>
    <property type="match status" value="1"/>
</dbReference>
<comment type="similarity">
    <text evidence="1 7">Belongs to the RecO family.</text>
</comment>
<evidence type="ECO:0000256" key="4">
    <source>
        <dbReference type="ARBA" id="ARBA00023172"/>
    </source>
</evidence>
<keyword evidence="4 7" id="KW-0233">DNA recombination</keyword>
<evidence type="ECO:0000256" key="3">
    <source>
        <dbReference type="ARBA" id="ARBA00022763"/>
    </source>
</evidence>
<sequence>MLHAYFLHSRPYRETSLLVDLFTAEQGRLAGVWRGARRGKGSAPQLFQPLLLEAGGPGELKTLRQVEAAGPALALAGPALFSAFYLNEILVRLLPREETQTALFVSYADTLGRLAERDDPAALLRRFESGLLDTLGYGIDFGHDSDSGEPVDPAFGYDFHPERGFTRRQAAGALVGGDVLLQLAAGDFSSPAAAQAAKRINRLALARLLGNRPLKSRELFLATNPRQESDT</sequence>
<dbReference type="HAMAP" id="MF_00201">
    <property type="entry name" value="RecO"/>
    <property type="match status" value="1"/>
</dbReference>
<dbReference type="EMBL" id="KU144981">
    <property type="protein sequence ID" value="AMK59323.1"/>
    <property type="molecule type" value="Genomic_DNA"/>
</dbReference>
<evidence type="ECO:0000256" key="7">
    <source>
        <dbReference type="HAMAP-Rule" id="MF_00201"/>
    </source>
</evidence>
<dbReference type="Gene3D" id="2.40.50.140">
    <property type="entry name" value="Nucleic acid-binding proteins"/>
    <property type="match status" value="1"/>
</dbReference>
<evidence type="ECO:0000259" key="8">
    <source>
        <dbReference type="Pfam" id="PF11967"/>
    </source>
</evidence>
<protein>
    <recommendedName>
        <fullName evidence="2 7">DNA repair protein RecO</fullName>
    </recommendedName>
    <alternativeName>
        <fullName evidence="6 7">Recombination protein O</fullName>
    </alternativeName>
</protein>
<evidence type="ECO:0000256" key="5">
    <source>
        <dbReference type="ARBA" id="ARBA00023204"/>
    </source>
</evidence>
<dbReference type="SUPFAM" id="SSF50249">
    <property type="entry name" value="Nucleic acid-binding proteins"/>
    <property type="match status" value="1"/>
</dbReference>
<evidence type="ECO:0000313" key="9">
    <source>
        <dbReference type="EMBL" id="AMK59323.1"/>
    </source>
</evidence>
<keyword evidence="5 7" id="KW-0234">DNA repair</keyword>
<dbReference type="Pfam" id="PF11967">
    <property type="entry name" value="RecO_N"/>
    <property type="match status" value="1"/>
</dbReference>
<name>A0A126SYG5_9BACT</name>
<gene>
    <name evidence="7" type="primary">recO</name>
</gene>
<dbReference type="AlphaFoldDB" id="A0A126SYG5"/>
<evidence type="ECO:0000256" key="1">
    <source>
        <dbReference type="ARBA" id="ARBA00007452"/>
    </source>
</evidence>
<keyword evidence="3 7" id="KW-0227">DNA damage</keyword>
<dbReference type="InterPro" id="IPR012340">
    <property type="entry name" value="NA-bd_OB-fold"/>
</dbReference>
<dbReference type="InterPro" id="IPR042242">
    <property type="entry name" value="RecO_C"/>
</dbReference>
<organism evidence="9">
    <name type="scientific">uncultured bacterium UPO53</name>
    <dbReference type="NCBI Taxonomy" id="1776978"/>
    <lineage>
        <taxon>Bacteria</taxon>
        <taxon>environmental samples</taxon>
    </lineage>
</organism>
<proteinExistence type="inferred from homology"/>
<dbReference type="InterPro" id="IPR022572">
    <property type="entry name" value="DNA_rep/recomb_RecO_N"/>
</dbReference>
<feature type="domain" description="DNA replication/recombination mediator RecO N-terminal" evidence="8">
    <location>
        <begin position="4"/>
        <end position="69"/>
    </location>
</feature>
<dbReference type="InterPro" id="IPR037278">
    <property type="entry name" value="ARFGAP/RecO"/>
</dbReference>
<dbReference type="Gene3D" id="1.20.1440.120">
    <property type="entry name" value="Recombination protein O, C-terminal domain"/>
    <property type="match status" value="1"/>
</dbReference>
<evidence type="ECO:0000256" key="2">
    <source>
        <dbReference type="ARBA" id="ARBA00021310"/>
    </source>
</evidence>
<dbReference type="GO" id="GO:0006310">
    <property type="term" value="P:DNA recombination"/>
    <property type="evidence" value="ECO:0007669"/>
    <property type="project" value="UniProtKB-UniRule"/>
</dbReference>
<dbReference type="GO" id="GO:0006302">
    <property type="term" value="P:double-strand break repair"/>
    <property type="evidence" value="ECO:0007669"/>
    <property type="project" value="TreeGrafter"/>
</dbReference>